<dbReference type="AlphaFoldDB" id="A0A0A6VGA2"/>
<dbReference type="Pfam" id="PF13419">
    <property type="entry name" value="HAD_2"/>
    <property type="match status" value="1"/>
</dbReference>
<dbReference type="EC" id="3.6.1.1" evidence="3"/>
<dbReference type="OrthoDB" id="9807630at2"/>
<dbReference type="InterPro" id="IPR023198">
    <property type="entry name" value="PGP-like_dom2"/>
</dbReference>
<gene>
    <name evidence="3" type="primary">ppaX</name>
    <name evidence="4" type="ORF">NG54_02985</name>
</gene>
<dbReference type="GO" id="GO:0004427">
    <property type="term" value="F:inorganic diphosphate phosphatase activity"/>
    <property type="evidence" value="ECO:0007669"/>
    <property type="project" value="UniProtKB-UniRule"/>
</dbReference>
<protein>
    <recommendedName>
        <fullName evidence="3">Pyrophosphatase PpaX</fullName>
        <ecNumber evidence="3">3.6.1.1</ecNumber>
    </recommendedName>
</protein>
<organism evidence="4 5">
    <name type="scientific">Heyndrickxia ginsengihumi</name>
    <dbReference type="NCBI Taxonomy" id="363870"/>
    <lineage>
        <taxon>Bacteria</taxon>
        <taxon>Bacillati</taxon>
        <taxon>Bacillota</taxon>
        <taxon>Bacilli</taxon>
        <taxon>Bacillales</taxon>
        <taxon>Bacillaceae</taxon>
        <taxon>Heyndrickxia</taxon>
    </lineage>
</organism>
<evidence type="ECO:0000256" key="1">
    <source>
        <dbReference type="ARBA" id="ARBA00022801"/>
    </source>
</evidence>
<dbReference type="GO" id="GO:0005829">
    <property type="term" value="C:cytosol"/>
    <property type="evidence" value="ECO:0007669"/>
    <property type="project" value="TreeGrafter"/>
</dbReference>
<dbReference type="Gene3D" id="1.10.150.240">
    <property type="entry name" value="Putative phosphatase, domain 2"/>
    <property type="match status" value="1"/>
</dbReference>
<evidence type="ECO:0000313" key="5">
    <source>
        <dbReference type="Proteomes" id="UP000030588"/>
    </source>
</evidence>
<comment type="function">
    <text evidence="3">Hydrolyzes pyrophosphate formed during P-Ser-HPr dephosphorylation by HPrK/P. Might play a role in controlling the intracellular pyrophosphate pool.</text>
</comment>
<reference evidence="4 5" key="1">
    <citation type="submission" date="2014-10" db="EMBL/GenBank/DDBJ databases">
        <title>Draft genome of phytase producing Bacillus ginsengihumi strain M2.11.</title>
        <authorList>
            <person name="Toymentseva A."/>
            <person name="Boulygina E.A."/>
            <person name="Kazakov S.V."/>
            <person name="Kayumov I."/>
            <person name="Suleimanova A.D."/>
            <person name="Mardanova A.M."/>
            <person name="Maria S.N."/>
            <person name="Sergey M.Y."/>
            <person name="Sharipova M.R."/>
        </authorList>
    </citation>
    <scope>NUCLEOTIDE SEQUENCE [LARGE SCALE GENOMIC DNA]</scope>
    <source>
        <strain evidence="4 5">M2.11</strain>
    </source>
</reference>
<dbReference type="NCBIfam" id="TIGR01509">
    <property type="entry name" value="HAD-SF-IA-v3"/>
    <property type="match status" value="1"/>
</dbReference>
<dbReference type="PANTHER" id="PTHR43434">
    <property type="entry name" value="PHOSPHOGLYCOLATE PHOSPHATASE"/>
    <property type="match status" value="1"/>
</dbReference>
<dbReference type="SUPFAM" id="SSF56784">
    <property type="entry name" value="HAD-like"/>
    <property type="match status" value="1"/>
</dbReference>
<dbReference type="InterPro" id="IPR050155">
    <property type="entry name" value="HAD-like_hydrolase_sf"/>
</dbReference>
<feature type="active site" description="Nucleophile" evidence="3">
    <location>
        <position position="11"/>
    </location>
</feature>
<dbReference type="InterPro" id="IPR041492">
    <property type="entry name" value="HAD_2"/>
</dbReference>
<name>A0A0A6VGA2_9BACI</name>
<dbReference type="InterPro" id="IPR023214">
    <property type="entry name" value="HAD_sf"/>
</dbReference>
<comment type="caution">
    <text evidence="4">The sequence shown here is derived from an EMBL/GenBank/DDBJ whole genome shotgun (WGS) entry which is preliminary data.</text>
</comment>
<dbReference type="FunFam" id="3.40.50.1000:FF:000022">
    <property type="entry name" value="Phosphoglycolate phosphatase"/>
    <property type="match status" value="1"/>
</dbReference>
<dbReference type="SFLD" id="SFLDS00003">
    <property type="entry name" value="Haloacid_Dehalogenase"/>
    <property type="match status" value="1"/>
</dbReference>
<dbReference type="InterPro" id="IPR023733">
    <property type="entry name" value="Pyrophosphatase_Ppax"/>
</dbReference>
<dbReference type="EMBL" id="JRUN01000005">
    <property type="protein sequence ID" value="KHD86463.1"/>
    <property type="molecule type" value="Genomic_DNA"/>
</dbReference>
<dbReference type="NCBIfam" id="TIGR01549">
    <property type="entry name" value="HAD-SF-IA-v1"/>
    <property type="match status" value="1"/>
</dbReference>
<dbReference type="InterPro" id="IPR006439">
    <property type="entry name" value="HAD-SF_hydro_IA"/>
</dbReference>
<comment type="cofactor">
    <cofactor evidence="3">
        <name>Mg(2+)</name>
        <dbReference type="ChEBI" id="CHEBI:18420"/>
    </cofactor>
</comment>
<keyword evidence="1 3" id="KW-0378">Hydrolase</keyword>
<keyword evidence="2 3" id="KW-0460">Magnesium</keyword>
<dbReference type="STRING" id="363870.NG54_02985"/>
<dbReference type="Gene3D" id="3.40.50.1000">
    <property type="entry name" value="HAD superfamily/HAD-like"/>
    <property type="match status" value="1"/>
</dbReference>
<evidence type="ECO:0000313" key="4">
    <source>
        <dbReference type="EMBL" id="KHD86463.1"/>
    </source>
</evidence>
<proteinExistence type="inferred from homology"/>
<evidence type="ECO:0000256" key="3">
    <source>
        <dbReference type="HAMAP-Rule" id="MF_01250"/>
    </source>
</evidence>
<comment type="similarity">
    <text evidence="3">Belongs to the HAD-like hydrolase superfamily. PpaX family.</text>
</comment>
<dbReference type="GO" id="GO:0008967">
    <property type="term" value="F:phosphoglycolate phosphatase activity"/>
    <property type="evidence" value="ECO:0007669"/>
    <property type="project" value="TreeGrafter"/>
</dbReference>
<accession>A0A0A6VGA2</accession>
<dbReference type="SFLD" id="SFLDG01129">
    <property type="entry name" value="C1.5:_HAD__Beta-PGM__Phosphata"/>
    <property type="match status" value="1"/>
</dbReference>
<dbReference type="GO" id="GO:0000287">
    <property type="term" value="F:magnesium ion binding"/>
    <property type="evidence" value="ECO:0007669"/>
    <property type="project" value="UniProtKB-UniRule"/>
</dbReference>
<dbReference type="NCBIfam" id="NF009804">
    <property type="entry name" value="PRK13288.1"/>
    <property type="match status" value="1"/>
</dbReference>
<comment type="catalytic activity">
    <reaction evidence="3">
        <text>diphosphate + H2O = 2 phosphate + H(+)</text>
        <dbReference type="Rhea" id="RHEA:24576"/>
        <dbReference type="ChEBI" id="CHEBI:15377"/>
        <dbReference type="ChEBI" id="CHEBI:15378"/>
        <dbReference type="ChEBI" id="CHEBI:33019"/>
        <dbReference type="ChEBI" id="CHEBI:43474"/>
        <dbReference type="EC" id="3.6.1.1"/>
    </reaction>
</comment>
<dbReference type="SFLD" id="SFLDG01135">
    <property type="entry name" value="C1.5.6:_HAD__Beta-PGM__Phospha"/>
    <property type="match status" value="1"/>
</dbReference>
<dbReference type="PANTHER" id="PTHR43434:SF26">
    <property type="entry name" value="PYROPHOSPHATASE PPAX"/>
    <property type="match status" value="1"/>
</dbReference>
<dbReference type="HAMAP" id="MF_01250">
    <property type="entry name" value="Pyrophosphat_PpaX"/>
    <property type="match status" value="1"/>
</dbReference>
<dbReference type="RefSeq" id="WP_035353076.1">
    <property type="nucleotide sequence ID" value="NZ_JRUN01000005.1"/>
</dbReference>
<sequence>MQKQITTLLFDFDGTLIDTNELITQSHLHTLNKYYPGRYKREDVLVFNGPPLIESFSTIDPERVAEMVETYRAFNLAHHDELIKEFPDVLETLKELKEKQFKLAIVSTKFRDTLLRGLNLIHLDSIFDVIVTLDDVKHAKPHPEPIEKALQLLGSEPGETLMVGDNSHDIESGKNAGTYTAGVAWSAKGRAYLEALQPDFILEKMTDLYSILGVRHP</sequence>
<dbReference type="Proteomes" id="UP000030588">
    <property type="component" value="Unassembled WGS sequence"/>
</dbReference>
<dbReference type="InterPro" id="IPR036412">
    <property type="entry name" value="HAD-like_sf"/>
</dbReference>
<dbReference type="GO" id="GO:0006281">
    <property type="term" value="P:DNA repair"/>
    <property type="evidence" value="ECO:0007669"/>
    <property type="project" value="TreeGrafter"/>
</dbReference>
<dbReference type="CDD" id="cd02616">
    <property type="entry name" value="HAD_PPase"/>
    <property type="match status" value="1"/>
</dbReference>
<evidence type="ECO:0000256" key="2">
    <source>
        <dbReference type="ARBA" id="ARBA00022842"/>
    </source>
</evidence>
<dbReference type="PRINTS" id="PR00413">
    <property type="entry name" value="HADHALOGNASE"/>
</dbReference>